<evidence type="ECO:0000256" key="2">
    <source>
        <dbReference type="ARBA" id="ARBA00023267"/>
    </source>
</evidence>
<dbReference type="Gene3D" id="2.40.50.100">
    <property type="match status" value="1"/>
</dbReference>
<dbReference type="InterPro" id="IPR050709">
    <property type="entry name" value="Biotin_Carboxyl_Carrier/Decarb"/>
</dbReference>
<dbReference type="CDD" id="cd06850">
    <property type="entry name" value="biotinyl_domain"/>
    <property type="match status" value="1"/>
</dbReference>
<dbReference type="GeneID" id="93709216"/>
<dbReference type="InterPro" id="IPR001249">
    <property type="entry name" value="AcCoA_biotinCC"/>
</dbReference>
<name>A0A1I5W853_9BACI</name>
<dbReference type="PANTHER" id="PTHR45266">
    <property type="entry name" value="OXALOACETATE DECARBOXYLASE ALPHA CHAIN"/>
    <property type="match status" value="1"/>
</dbReference>
<feature type="domain" description="Lipoyl-binding" evidence="5">
    <location>
        <begin position="85"/>
        <end position="161"/>
    </location>
</feature>
<evidence type="ECO:0000313" key="6">
    <source>
        <dbReference type="EMBL" id="SFQ15954.1"/>
    </source>
</evidence>
<sequence>MLKIQEIREIIRLVDQSSIEEFMYEHEGSKIKLKKKGALAAQQKVVIQEQPVQQIPAQPSAQPVVQQNEPQQPVHTEEKKEDSNLHKITSPMVGTFYNSSSPEAGPYVQTGTKVKQDSVVCIVEAMKLFNEIEAEVTGEIVEILVENGQLVEYGQPLFLVKPE</sequence>
<dbReference type="EMBL" id="FOXX01000001">
    <property type="protein sequence ID" value="SFQ15954.1"/>
    <property type="molecule type" value="Genomic_DNA"/>
</dbReference>
<evidence type="ECO:0000313" key="7">
    <source>
        <dbReference type="Proteomes" id="UP000182762"/>
    </source>
</evidence>
<gene>
    <name evidence="6" type="ORF">SAMN02745910_00443</name>
</gene>
<keyword evidence="3" id="KW-0444">Lipid biosynthesis</keyword>
<evidence type="ECO:0000256" key="3">
    <source>
        <dbReference type="RuleBase" id="RU364072"/>
    </source>
</evidence>
<dbReference type="Pfam" id="PF00364">
    <property type="entry name" value="Biotin_lipoyl"/>
    <property type="match status" value="1"/>
</dbReference>
<feature type="compositionally biased region" description="Low complexity" evidence="4">
    <location>
        <begin position="52"/>
        <end position="74"/>
    </location>
</feature>
<dbReference type="PANTHER" id="PTHR45266:SF3">
    <property type="entry name" value="OXALOACETATE DECARBOXYLASE ALPHA CHAIN"/>
    <property type="match status" value="1"/>
</dbReference>
<evidence type="ECO:0000256" key="4">
    <source>
        <dbReference type="SAM" id="MobiDB-lite"/>
    </source>
</evidence>
<keyword evidence="7" id="KW-1185">Reference proteome</keyword>
<evidence type="ECO:0000256" key="1">
    <source>
        <dbReference type="ARBA" id="ARBA00017562"/>
    </source>
</evidence>
<keyword evidence="2 3" id="KW-0092">Biotin</keyword>
<comment type="pathway">
    <text evidence="3">Lipid metabolism; fatty acid biosynthesis.</text>
</comment>
<proteinExistence type="predicted"/>
<reference evidence="6 7" key="1">
    <citation type="submission" date="2016-10" db="EMBL/GenBank/DDBJ databases">
        <authorList>
            <person name="Varghese N."/>
            <person name="Submissions S."/>
        </authorList>
    </citation>
    <scope>NUCLEOTIDE SEQUENCE [LARGE SCALE GENOMIC DNA]</scope>
    <source>
        <strain evidence="6 7">DSM 13796</strain>
    </source>
</reference>
<comment type="function">
    <text evidence="3">This protein is a component of the acetyl coenzyme A carboxylase complex; first, biotin carboxylase catalyzes the carboxylation of the carrier protein and then the transcarboxylase transfers the carboxyl group to form malonyl-CoA.</text>
</comment>
<feature type="compositionally biased region" description="Basic and acidic residues" evidence="4">
    <location>
        <begin position="75"/>
        <end position="85"/>
    </location>
</feature>
<dbReference type="InterPro" id="IPR011053">
    <property type="entry name" value="Single_hybrid_motif"/>
</dbReference>
<keyword evidence="3" id="KW-0275">Fatty acid biosynthesis</keyword>
<dbReference type="NCBIfam" id="TIGR00531">
    <property type="entry name" value="BCCP"/>
    <property type="match status" value="1"/>
</dbReference>
<dbReference type="InterPro" id="IPR000089">
    <property type="entry name" value="Biotin_lipoyl"/>
</dbReference>
<dbReference type="Proteomes" id="UP000182762">
    <property type="component" value="Unassembled WGS sequence"/>
</dbReference>
<keyword evidence="3" id="KW-0443">Lipid metabolism</keyword>
<dbReference type="SUPFAM" id="SSF51230">
    <property type="entry name" value="Single hybrid motif"/>
    <property type="match status" value="1"/>
</dbReference>
<dbReference type="RefSeq" id="WP_061801944.1">
    <property type="nucleotide sequence ID" value="NZ_FOXX01000001.1"/>
</dbReference>
<feature type="region of interest" description="Disordered" evidence="4">
    <location>
        <begin position="52"/>
        <end position="86"/>
    </location>
</feature>
<protein>
    <recommendedName>
        <fullName evidence="1 3">Biotin carboxyl carrier protein of acetyl-CoA carboxylase</fullName>
    </recommendedName>
</protein>
<organism evidence="6 7">
    <name type="scientific">Priestia endophytica DSM 13796</name>
    <dbReference type="NCBI Taxonomy" id="1121089"/>
    <lineage>
        <taxon>Bacteria</taxon>
        <taxon>Bacillati</taxon>
        <taxon>Bacillota</taxon>
        <taxon>Bacilli</taxon>
        <taxon>Bacillales</taxon>
        <taxon>Bacillaceae</taxon>
        <taxon>Priestia</taxon>
    </lineage>
</organism>
<comment type="caution">
    <text evidence="6">The sequence shown here is derived from an EMBL/GenBank/DDBJ whole genome shotgun (WGS) entry which is preliminary data.</text>
</comment>
<dbReference type="PRINTS" id="PR01071">
    <property type="entry name" value="ACOABIOTINCC"/>
</dbReference>
<keyword evidence="3" id="KW-0276">Fatty acid metabolism</keyword>
<accession>A0A1I5W853</accession>
<evidence type="ECO:0000259" key="5">
    <source>
        <dbReference type="PROSITE" id="PS50968"/>
    </source>
</evidence>
<dbReference type="PROSITE" id="PS50968">
    <property type="entry name" value="BIOTINYL_LIPOYL"/>
    <property type="match status" value="1"/>
</dbReference>